<keyword evidence="1" id="KW-0175">Coiled coil</keyword>
<dbReference type="EMBL" id="CAJOAY010000627">
    <property type="protein sequence ID" value="CAF3705478.1"/>
    <property type="molecule type" value="Genomic_DNA"/>
</dbReference>
<dbReference type="Proteomes" id="UP000663868">
    <property type="component" value="Unassembled WGS sequence"/>
</dbReference>
<feature type="region of interest" description="Disordered" evidence="2">
    <location>
        <begin position="19"/>
        <end position="46"/>
    </location>
</feature>
<dbReference type="AlphaFoldDB" id="A0A815IH10"/>
<dbReference type="EMBL" id="CAJOBB010000769">
    <property type="protein sequence ID" value="CAF3747592.1"/>
    <property type="molecule type" value="Genomic_DNA"/>
</dbReference>
<evidence type="ECO:0000313" key="3">
    <source>
        <dbReference type="EMBL" id="CAF1365278.1"/>
    </source>
</evidence>
<dbReference type="EMBL" id="CAJNON010000731">
    <property type="protein sequence ID" value="CAF1365278.1"/>
    <property type="molecule type" value="Genomic_DNA"/>
</dbReference>
<evidence type="ECO:0000256" key="2">
    <source>
        <dbReference type="SAM" id="MobiDB-lite"/>
    </source>
</evidence>
<reference evidence="3" key="1">
    <citation type="submission" date="2021-02" db="EMBL/GenBank/DDBJ databases">
        <authorList>
            <person name="Nowell W R."/>
        </authorList>
    </citation>
    <scope>NUCLEOTIDE SEQUENCE</scope>
</reference>
<evidence type="ECO:0000313" key="4">
    <source>
        <dbReference type="EMBL" id="CAF1382511.1"/>
    </source>
</evidence>
<organism evidence="3 7">
    <name type="scientific">Adineta steineri</name>
    <dbReference type="NCBI Taxonomy" id="433720"/>
    <lineage>
        <taxon>Eukaryota</taxon>
        <taxon>Metazoa</taxon>
        <taxon>Spiralia</taxon>
        <taxon>Gnathifera</taxon>
        <taxon>Rotifera</taxon>
        <taxon>Eurotatoria</taxon>
        <taxon>Bdelloidea</taxon>
        <taxon>Adinetida</taxon>
        <taxon>Adinetidae</taxon>
        <taxon>Adineta</taxon>
    </lineage>
</organism>
<dbReference type="OrthoDB" id="10005872at2759"/>
<accession>A0A815IH10</accession>
<dbReference type="Proteomes" id="UP000663891">
    <property type="component" value="Unassembled WGS sequence"/>
</dbReference>
<feature type="region of interest" description="Disordered" evidence="2">
    <location>
        <begin position="82"/>
        <end position="102"/>
    </location>
</feature>
<feature type="compositionally biased region" description="Basic and acidic residues" evidence="2">
    <location>
        <begin position="85"/>
        <end position="95"/>
    </location>
</feature>
<sequence length="231" mass="27198">MENESSVLRLRRKLSELSREYSKEKQVQPRSKSASGRLPFSDPNGSFRYRRMRRKVDVLRTQIDAVLQDHSLTVTDVNNLPKDMIPTRDNQDIPSKKKTTTTDDQNLVTSELVQVLHSKQTRIDELEQRLKQVEEQESQWKMKYERECNRCEVLQTRIIEIEQELLNRKQQSKILGQLQTDVKRLNTAFDALEVENTQLNVQLSLARTTHLSTRLDRFRHELAHTCHESLC</sequence>
<evidence type="ECO:0000313" key="7">
    <source>
        <dbReference type="Proteomes" id="UP000663891"/>
    </source>
</evidence>
<evidence type="ECO:0000313" key="5">
    <source>
        <dbReference type="EMBL" id="CAF3705478.1"/>
    </source>
</evidence>
<dbReference type="Proteomes" id="UP000663860">
    <property type="component" value="Unassembled WGS sequence"/>
</dbReference>
<dbReference type="Proteomes" id="UP000663881">
    <property type="component" value="Unassembled WGS sequence"/>
</dbReference>
<comment type="caution">
    <text evidence="3">The sequence shown here is derived from an EMBL/GenBank/DDBJ whole genome shotgun (WGS) entry which is preliminary data.</text>
</comment>
<evidence type="ECO:0000313" key="6">
    <source>
        <dbReference type="EMBL" id="CAF3747592.1"/>
    </source>
</evidence>
<feature type="coiled-coil region" evidence="1">
    <location>
        <begin position="116"/>
        <end position="202"/>
    </location>
</feature>
<name>A0A815IH10_9BILA</name>
<protein>
    <submittedName>
        <fullName evidence="3">Uncharacterized protein</fullName>
    </submittedName>
</protein>
<dbReference type="EMBL" id="CAJNOE010001068">
    <property type="protein sequence ID" value="CAF1382511.1"/>
    <property type="molecule type" value="Genomic_DNA"/>
</dbReference>
<proteinExistence type="predicted"/>
<gene>
    <name evidence="4" type="ORF">IZO911_LOCUS38497</name>
    <name evidence="6" type="ORF">KXQ929_LOCUS14043</name>
    <name evidence="5" type="ORF">OKA104_LOCUS12800</name>
    <name evidence="3" type="ORF">VCS650_LOCUS34545</name>
</gene>
<evidence type="ECO:0000256" key="1">
    <source>
        <dbReference type="SAM" id="Coils"/>
    </source>
</evidence>